<proteinExistence type="predicted"/>
<evidence type="ECO:0000313" key="2">
    <source>
        <dbReference type="Proteomes" id="UP000005237"/>
    </source>
</evidence>
<dbReference type="InterPro" id="IPR012340">
    <property type="entry name" value="NA-bd_OB-fold"/>
</dbReference>
<reference evidence="2" key="1">
    <citation type="submission" date="2010-08" db="EMBL/GenBank/DDBJ databases">
        <authorList>
            <consortium name="Caenorhabditis japonica Sequencing Consortium"/>
            <person name="Wilson R.K."/>
        </authorList>
    </citation>
    <scope>NUCLEOTIDE SEQUENCE [LARGE SCALE GENOMIC DNA]</scope>
    <source>
        <strain evidence="2">DF5081</strain>
    </source>
</reference>
<reference evidence="1" key="2">
    <citation type="submission" date="2022-06" db="UniProtKB">
        <authorList>
            <consortium name="EnsemblMetazoa"/>
        </authorList>
    </citation>
    <scope>IDENTIFICATION</scope>
    <source>
        <strain evidence="1">DF5081</strain>
    </source>
</reference>
<dbReference type="Gene3D" id="2.40.50.140">
    <property type="entry name" value="Nucleic acid-binding proteins"/>
    <property type="match status" value="1"/>
</dbReference>
<dbReference type="AlphaFoldDB" id="A0A8R1EL43"/>
<accession>A0A8R1EL43</accession>
<evidence type="ECO:0000313" key="1">
    <source>
        <dbReference type="EnsemblMetazoa" id="CJA37231.1"/>
    </source>
</evidence>
<dbReference type="EnsemblMetazoa" id="CJA37231.1">
    <property type="protein sequence ID" value="CJA37231.1"/>
    <property type="gene ID" value="WBGene00213078"/>
</dbReference>
<dbReference type="SUPFAM" id="SSF50249">
    <property type="entry name" value="Nucleic acid-binding proteins"/>
    <property type="match status" value="1"/>
</dbReference>
<protein>
    <submittedName>
        <fullName evidence="1">Uncharacterized protein</fullName>
    </submittedName>
</protein>
<sequence length="78" mass="8869">MTRFTPEGEEFFAFEPGDILRIRGAFGSVYQGRLGVTVNWHAECKKSGEFTMTFSETPRITDLPLPPGTVDPRIRRHL</sequence>
<keyword evidence="2" id="KW-1185">Reference proteome</keyword>
<name>A0A8R1EL43_CAEJA</name>
<organism evidence="1 2">
    <name type="scientific">Caenorhabditis japonica</name>
    <dbReference type="NCBI Taxonomy" id="281687"/>
    <lineage>
        <taxon>Eukaryota</taxon>
        <taxon>Metazoa</taxon>
        <taxon>Ecdysozoa</taxon>
        <taxon>Nematoda</taxon>
        <taxon>Chromadorea</taxon>
        <taxon>Rhabditida</taxon>
        <taxon>Rhabditina</taxon>
        <taxon>Rhabditomorpha</taxon>
        <taxon>Rhabditoidea</taxon>
        <taxon>Rhabditidae</taxon>
        <taxon>Peloderinae</taxon>
        <taxon>Caenorhabditis</taxon>
    </lineage>
</organism>
<dbReference type="Proteomes" id="UP000005237">
    <property type="component" value="Unassembled WGS sequence"/>
</dbReference>